<evidence type="ECO:0000256" key="1">
    <source>
        <dbReference type="SAM" id="MobiDB-lite"/>
    </source>
</evidence>
<accession>A0AAN8ICJ2</accession>
<proteinExistence type="predicted"/>
<evidence type="ECO:0000313" key="3">
    <source>
        <dbReference type="Proteomes" id="UP001316803"/>
    </source>
</evidence>
<organism evidence="2 3">
    <name type="scientific">Knufia fluminis</name>
    <dbReference type="NCBI Taxonomy" id="191047"/>
    <lineage>
        <taxon>Eukaryota</taxon>
        <taxon>Fungi</taxon>
        <taxon>Dikarya</taxon>
        <taxon>Ascomycota</taxon>
        <taxon>Pezizomycotina</taxon>
        <taxon>Eurotiomycetes</taxon>
        <taxon>Chaetothyriomycetidae</taxon>
        <taxon>Chaetothyriales</taxon>
        <taxon>Trichomeriaceae</taxon>
        <taxon>Knufia</taxon>
    </lineage>
</organism>
<reference evidence="2 3" key="1">
    <citation type="submission" date="2022-12" db="EMBL/GenBank/DDBJ databases">
        <title>Genomic features and morphological characterization of a novel Knufia sp. strain isolated from spacecraft assembly facility.</title>
        <authorList>
            <person name="Teixeira M."/>
            <person name="Chander A.M."/>
            <person name="Stajich J.E."/>
            <person name="Venkateswaran K."/>
        </authorList>
    </citation>
    <scope>NUCLEOTIDE SEQUENCE [LARGE SCALE GENOMIC DNA]</scope>
    <source>
        <strain evidence="2 3">FJI-L2-BK-P2</strain>
    </source>
</reference>
<evidence type="ECO:0000313" key="2">
    <source>
        <dbReference type="EMBL" id="KAK5958640.1"/>
    </source>
</evidence>
<sequence length="218" mass="24077">MAPDNETAASGAPQDENETTAVDTAEDEQLVGTNDLKTELEANEDDKWTKAAFDLIITTIHDFCIFMRDLYVPDDAILVPPGGGWPEITKESFARFGKSDKVIEVLRHFTYIEGGHYEVLPMTPMADYRDPSRIRAIRDGDVEAIKIVSETTEAAPPDVVGLVLGGREVTLILLDCGCGHIYATGSSGFGLYTDHCMPTVEEYFGRIKQQFRAMELLP</sequence>
<gene>
    <name evidence="2" type="ORF">OHC33_000483</name>
</gene>
<keyword evidence="3" id="KW-1185">Reference proteome</keyword>
<protein>
    <submittedName>
        <fullName evidence="2">Uncharacterized protein</fullName>
    </submittedName>
</protein>
<dbReference type="AlphaFoldDB" id="A0AAN8ICJ2"/>
<comment type="caution">
    <text evidence="2">The sequence shown here is derived from an EMBL/GenBank/DDBJ whole genome shotgun (WGS) entry which is preliminary data.</text>
</comment>
<name>A0AAN8ICJ2_9EURO</name>
<dbReference type="Proteomes" id="UP001316803">
    <property type="component" value="Unassembled WGS sequence"/>
</dbReference>
<feature type="region of interest" description="Disordered" evidence="1">
    <location>
        <begin position="1"/>
        <end position="29"/>
    </location>
</feature>
<dbReference type="EMBL" id="JAKLMC020000001">
    <property type="protein sequence ID" value="KAK5958640.1"/>
    <property type="molecule type" value="Genomic_DNA"/>
</dbReference>